<gene>
    <name evidence="2" type="ORF">MRATA1EN1_LOCUS20936</name>
</gene>
<dbReference type="Proteomes" id="UP001176941">
    <property type="component" value="Chromosome 32"/>
</dbReference>
<evidence type="ECO:0000313" key="2">
    <source>
        <dbReference type="EMBL" id="CAI9171974.1"/>
    </source>
</evidence>
<keyword evidence="3" id="KW-1185">Reference proteome</keyword>
<dbReference type="EMBL" id="OX459968">
    <property type="protein sequence ID" value="CAI9171974.1"/>
    <property type="molecule type" value="Genomic_DNA"/>
</dbReference>
<feature type="signal peptide" evidence="1">
    <location>
        <begin position="1"/>
        <end position="16"/>
    </location>
</feature>
<evidence type="ECO:0000256" key="1">
    <source>
        <dbReference type="SAM" id="SignalP"/>
    </source>
</evidence>
<keyword evidence="1" id="KW-0732">Signal</keyword>
<evidence type="ECO:0000313" key="3">
    <source>
        <dbReference type="Proteomes" id="UP001176941"/>
    </source>
</evidence>
<organism evidence="2 3">
    <name type="scientific">Rangifer tarandus platyrhynchus</name>
    <name type="common">Svalbard reindeer</name>
    <dbReference type="NCBI Taxonomy" id="3082113"/>
    <lineage>
        <taxon>Eukaryota</taxon>
        <taxon>Metazoa</taxon>
        <taxon>Chordata</taxon>
        <taxon>Craniata</taxon>
        <taxon>Vertebrata</taxon>
        <taxon>Euteleostomi</taxon>
        <taxon>Mammalia</taxon>
        <taxon>Eutheria</taxon>
        <taxon>Laurasiatheria</taxon>
        <taxon>Artiodactyla</taxon>
        <taxon>Ruminantia</taxon>
        <taxon>Pecora</taxon>
        <taxon>Cervidae</taxon>
        <taxon>Odocoileinae</taxon>
        <taxon>Rangifer</taxon>
    </lineage>
</organism>
<feature type="chain" id="PRO_5046334882" description="Chemokine interleukin-8-like domain-containing protein" evidence="1">
    <location>
        <begin position="17"/>
        <end position="116"/>
    </location>
</feature>
<evidence type="ECO:0008006" key="4">
    <source>
        <dbReference type="Google" id="ProtNLM"/>
    </source>
</evidence>
<reference evidence="2" key="1">
    <citation type="submission" date="2023-04" db="EMBL/GenBank/DDBJ databases">
        <authorList>
            <consortium name="ELIXIR-Norway"/>
        </authorList>
    </citation>
    <scope>NUCLEOTIDE SEQUENCE [LARGE SCALE GENOMIC DNA]</scope>
</reference>
<sequence length="116" mass="12751">MTPLFLILATLPGLLASSCPCDEIHSFVHSSCYNTAPKPCTMNIGAGKSKSLFTVKVQKTGSAVSSCYKPNGKDICFYPTTHWGYSDGGGAQDQQRKKNQEQLIRNLIVKRIKNRL</sequence>
<name>A0ABN8ZJG2_RANTA</name>
<protein>
    <recommendedName>
        <fullName evidence="4">Chemokine interleukin-8-like domain-containing protein</fullName>
    </recommendedName>
</protein>
<proteinExistence type="predicted"/>
<accession>A0ABN8ZJG2</accession>